<feature type="region of interest" description="Disordered" evidence="1">
    <location>
        <begin position="57"/>
        <end position="80"/>
    </location>
</feature>
<name>A0A5D3A246_GOSMU</name>
<sequence>MEDDQNVNQRKPKSFESSHGDSKNLLHFQSLLRQAVMTSLANSLIPCYQHLDRNRNLIDPKSRPLSSPSFHRQGMGHSIN</sequence>
<dbReference type="EMBL" id="CM017638">
    <property type="protein sequence ID" value="TYJ43981.1"/>
    <property type="molecule type" value="Genomic_DNA"/>
</dbReference>
<organism evidence="2 3">
    <name type="scientific">Gossypium mustelinum</name>
    <name type="common">Cotton</name>
    <name type="synonym">Gossypium caicoense</name>
    <dbReference type="NCBI Taxonomy" id="34275"/>
    <lineage>
        <taxon>Eukaryota</taxon>
        <taxon>Viridiplantae</taxon>
        <taxon>Streptophyta</taxon>
        <taxon>Embryophyta</taxon>
        <taxon>Tracheophyta</taxon>
        <taxon>Spermatophyta</taxon>
        <taxon>Magnoliopsida</taxon>
        <taxon>eudicotyledons</taxon>
        <taxon>Gunneridae</taxon>
        <taxon>Pentapetalae</taxon>
        <taxon>rosids</taxon>
        <taxon>malvids</taxon>
        <taxon>Malvales</taxon>
        <taxon>Malvaceae</taxon>
        <taxon>Malvoideae</taxon>
        <taxon>Gossypium</taxon>
    </lineage>
</organism>
<evidence type="ECO:0000313" key="2">
    <source>
        <dbReference type="EMBL" id="TYJ43981.1"/>
    </source>
</evidence>
<feature type="compositionally biased region" description="Basic and acidic residues" evidence="1">
    <location>
        <begin position="13"/>
        <end position="22"/>
    </location>
</feature>
<dbReference type="AlphaFoldDB" id="A0A5D3A246"/>
<reference evidence="2 3" key="1">
    <citation type="submission" date="2019-07" db="EMBL/GenBank/DDBJ databases">
        <title>WGS assembly of Gossypium mustelinum.</title>
        <authorList>
            <person name="Chen Z.J."/>
            <person name="Sreedasyam A."/>
            <person name="Ando A."/>
            <person name="Song Q."/>
            <person name="De L."/>
            <person name="Hulse-Kemp A."/>
            <person name="Ding M."/>
            <person name="Ye W."/>
            <person name="Kirkbride R."/>
            <person name="Jenkins J."/>
            <person name="Plott C."/>
            <person name="Lovell J."/>
            <person name="Lin Y.-M."/>
            <person name="Vaughn R."/>
            <person name="Liu B."/>
            <person name="Li W."/>
            <person name="Simpson S."/>
            <person name="Scheffler B."/>
            <person name="Saski C."/>
            <person name="Grover C."/>
            <person name="Hu G."/>
            <person name="Conover J."/>
            <person name="Carlson J."/>
            <person name="Shu S."/>
            <person name="Boston L."/>
            <person name="Williams M."/>
            <person name="Peterson D."/>
            <person name="Mcgee K."/>
            <person name="Jones D."/>
            <person name="Wendel J."/>
            <person name="Stelly D."/>
            <person name="Grimwood J."/>
            <person name="Schmutz J."/>
        </authorList>
    </citation>
    <scope>NUCLEOTIDE SEQUENCE [LARGE SCALE GENOMIC DNA]</scope>
    <source>
        <strain evidence="2">1408120.09</strain>
    </source>
</reference>
<accession>A0A5D3A246</accession>
<feature type="region of interest" description="Disordered" evidence="1">
    <location>
        <begin position="1"/>
        <end position="22"/>
    </location>
</feature>
<gene>
    <name evidence="2" type="ORF">E1A91_A03G190300v1</name>
</gene>
<keyword evidence="3" id="KW-1185">Reference proteome</keyword>
<protein>
    <submittedName>
        <fullName evidence="2">Uncharacterized protein</fullName>
    </submittedName>
</protein>
<evidence type="ECO:0000256" key="1">
    <source>
        <dbReference type="SAM" id="MobiDB-lite"/>
    </source>
</evidence>
<evidence type="ECO:0000313" key="3">
    <source>
        <dbReference type="Proteomes" id="UP000323597"/>
    </source>
</evidence>
<dbReference type="Proteomes" id="UP000323597">
    <property type="component" value="Chromosome A03"/>
</dbReference>
<proteinExistence type="predicted"/>